<sequence>MDAVERAAQKLLVEILKVKKDEVVCVTCDFEGDLDFALKICETAHKISAKPLLLYSSSPPHVGRAGEHYLPKDALKSALLECDVWIELNQKWLLYSSVYEEVVKSNKVRYICLVGMNKDMAVRCIGRVNVPLLLEFQVKLQELTKSARSVITGMSEFLSA</sequence>
<dbReference type="Proteomes" id="UP000240880">
    <property type="component" value="Unassembled WGS sequence"/>
</dbReference>
<reference evidence="1 2" key="1">
    <citation type="submission" date="2017-04" db="EMBL/GenBank/DDBJ databases">
        <title>Novel microbial lineages endemic to geothermal iron-oxide mats fill important gaps in the evolutionary history of Archaea.</title>
        <authorList>
            <person name="Jay Z.J."/>
            <person name="Beam J.P."/>
            <person name="Dlakic M."/>
            <person name="Rusch D.B."/>
            <person name="Kozubal M.A."/>
            <person name="Inskeep W.P."/>
        </authorList>
    </citation>
    <scope>NUCLEOTIDE SEQUENCE [LARGE SCALE GENOMIC DNA]</scope>
    <source>
        <strain evidence="1">OSP_D</strain>
    </source>
</reference>
<evidence type="ECO:0000313" key="1">
    <source>
        <dbReference type="EMBL" id="PSN82744.1"/>
    </source>
</evidence>
<dbReference type="AlphaFoldDB" id="A0A2R6A8M5"/>
<name>A0A2R6A8M5_9ARCH</name>
<dbReference type="EMBL" id="NEXC01000054">
    <property type="protein sequence ID" value="PSN82744.1"/>
    <property type="molecule type" value="Genomic_DNA"/>
</dbReference>
<gene>
    <name evidence="1" type="ORF">B9Q01_07105</name>
</gene>
<comment type="caution">
    <text evidence="1">The sequence shown here is derived from an EMBL/GenBank/DDBJ whole genome shotgun (WGS) entry which is preliminary data.</text>
</comment>
<accession>A0A2R6A8M5</accession>
<organism evidence="1 2">
    <name type="scientific">Candidatus Marsarchaeota G1 archaeon OSP_D</name>
    <dbReference type="NCBI Taxonomy" id="1978155"/>
    <lineage>
        <taxon>Archaea</taxon>
        <taxon>Candidatus Marsarchaeota</taxon>
        <taxon>Candidatus Marsarchaeota group 1</taxon>
    </lineage>
</organism>
<protein>
    <submittedName>
        <fullName evidence="1">Uncharacterized protein</fullName>
    </submittedName>
</protein>
<evidence type="ECO:0000313" key="2">
    <source>
        <dbReference type="Proteomes" id="UP000240880"/>
    </source>
</evidence>
<proteinExistence type="predicted"/>